<evidence type="ECO:0000313" key="4">
    <source>
        <dbReference type="Proteomes" id="UP000294543"/>
    </source>
</evidence>
<protein>
    <submittedName>
        <fullName evidence="3">RidA family protein</fullName>
    </submittedName>
</protein>
<dbReference type="CDD" id="cd00448">
    <property type="entry name" value="YjgF_YER057c_UK114_family"/>
    <property type="match status" value="1"/>
</dbReference>
<dbReference type="SUPFAM" id="SSF55298">
    <property type="entry name" value="YjgF-like"/>
    <property type="match status" value="1"/>
</dbReference>
<dbReference type="EMBL" id="SMKP01000227">
    <property type="protein sequence ID" value="TDD10962.1"/>
    <property type="molecule type" value="Genomic_DNA"/>
</dbReference>
<proteinExistence type="inferred from homology"/>
<organism evidence="3 4">
    <name type="scientific">Nonomuraea diastatica</name>
    <dbReference type="NCBI Taxonomy" id="1848329"/>
    <lineage>
        <taxon>Bacteria</taxon>
        <taxon>Bacillati</taxon>
        <taxon>Actinomycetota</taxon>
        <taxon>Actinomycetes</taxon>
        <taxon>Streptosporangiales</taxon>
        <taxon>Streptosporangiaceae</taxon>
        <taxon>Nonomuraea</taxon>
    </lineage>
</organism>
<accession>A0A4R4VXY3</accession>
<dbReference type="GO" id="GO:0019239">
    <property type="term" value="F:deaminase activity"/>
    <property type="evidence" value="ECO:0007669"/>
    <property type="project" value="TreeGrafter"/>
</dbReference>
<dbReference type="InterPro" id="IPR006175">
    <property type="entry name" value="YjgF/YER057c/UK114"/>
</dbReference>
<evidence type="ECO:0000256" key="1">
    <source>
        <dbReference type="ARBA" id="ARBA00010552"/>
    </source>
</evidence>
<sequence length="113" mass="12364">MSHQHEESHGRRFNPSGVNGRAFSQGVIQGTGEVVHITGQVAWDEHGEVVGAGDIEAQMEKSIDNVRLILAAVGGRLDDIVSMTIYFLRREDLPSIQWVRSRHFSPGSAPAVC</sequence>
<gene>
    <name evidence="3" type="ORF">E1294_45870</name>
</gene>
<reference evidence="3 4" key="1">
    <citation type="submission" date="2019-03" db="EMBL/GenBank/DDBJ databases">
        <title>Draft genome sequences of novel Actinobacteria.</title>
        <authorList>
            <person name="Sahin N."/>
            <person name="Ay H."/>
            <person name="Saygin H."/>
        </authorList>
    </citation>
    <scope>NUCLEOTIDE SEQUENCE [LARGE SCALE GENOMIC DNA]</scope>
    <source>
        <strain evidence="3 4">KC712</strain>
    </source>
</reference>
<dbReference type="Gene3D" id="3.30.1330.40">
    <property type="entry name" value="RutC-like"/>
    <property type="match status" value="1"/>
</dbReference>
<evidence type="ECO:0000313" key="3">
    <source>
        <dbReference type="EMBL" id="TDD10962.1"/>
    </source>
</evidence>
<dbReference type="Proteomes" id="UP000294543">
    <property type="component" value="Unassembled WGS sequence"/>
</dbReference>
<comment type="caution">
    <text evidence="3">The sequence shown here is derived from an EMBL/GenBank/DDBJ whole genome shotgun (WGS) entry which is preliminary data.</text>
</comment>
<dbReference type="InterPro" id="IPR035959">
    <property type="entry name" value="RutC-like_sf"/>
</dbReference>
<keyword evidence="4" id="KW-1185">Reference proteome</keyword>
<name>A0A4R4VXY3_9ACTN</name>
<dbReference type="PANTHER" id="PTHR11803:SF58">
    <property type="entry name" value="PROTEIN HMF1-RELATED"/>
    <property type="match status" value="1"/>
</dbReference>
<feature type="compositionally biased region" description="Basic and acidic residues" evidence="2">
    <location>
        <begin position="1"/>
        <end position="10"/>
    </location>
</feature>
<dbReference type="Pfam" id="PF01042">
    <property type="entry name" value="Ribonuc_L-PSP"/>
    <property type="match status" value="1"/>
</dbReference>
<evidence type="ECO:0000256" key="2">
    <source>
        <dbReference type="SAM" id="MobiDB-lite"/>
    </source>
</evidence>
<dbReference type="OrthoDB" id="3212792at2"/>
<comment type="similarity">
    <text evidence="1">Belongs to the RutC family.</text>
</comment>
<dbReference type="PANTHER" id="PTHR11803">
    <property type="entry name" value="2-IMINOBUTANOATE/2-IMINOPROPANOATE DEAMINASE RIDA"/>
    <property type="match status" value="1"/>
</dbReference>
<feature type="region of interest" description="Disordered" evidence="2">
    <location>
        <begin position="1"/>
        <end position="23"/>
    </location>
</feature>
<dbReference type="GO" id="GO:0005829">
    <property type="term" value="C:cytosol"/>
    <property type="evidence" value="ECO:0007669"/>
    <property type="project" value="TreeGrafter"/>
</dbReference>
<dbReference type="AlphaFoldDB" id="A0A4R4VXY3"/>